<dbReference type="InterPro" id="IPR029058">
    <property type="entry name" value="AB_hydrolase_fold"/>
</dbReference>
<keyword evidence="1 3" id="KW-0378">Hydrolase</keyword>
<protein>
    <submittedName>
        <fullName evidence="3">Alpha/beta hydrolase</fullName>
    </submittedName>
</protein>
<feature type="domain" description="AB hydrolase-1" evidence="2">
    <location>
        <begin position="6"/>
        <end position="283"/>
    </location>
</feature>
<dbReference type="InterPro" id="IPR000073">
    <property type="entry name" value="AB_hydrolase_1"/>
</dbReference>
<sequence length="298" mass="33257">MQGEGPLVVLVHGFPESWYSWRHQLPALAAAGFKAVAVDMPGYGSSAKPEAINRYNQVALAADIAELATQLGADEFVVVGHDWGAPTAWHTALLYPDRVKAVVGLSVPYGGRPPLPPTQGMRRLFKDAFFYMLYFQEPGVAERELEADIPRFIRAFVYSCSGDNPRDYFRAEAFPADATLLQTVTDPGRPPAWMSAADLAFYVGEFERSGLRGPLNYYRNLDHTWRLTEHLQDRQILQPALFISGDRDPVPKLGREYQRMDHAVPGIEKIVIPKVGHWTQQEAPAAVNRALTAFLNHL</sequence>
<keyword evidence="4" id="KW-1185">Reference proteome</keyword>
<proteinExistence type="predicted"/>
<dbReference type="PRINTS" id="PR00111">
    <property type="entry name" value="ABHYDROLASE"/>
</dbReference>
<name>A0A545U493_9GAMM</name>
<evidence type="ECO:0000256" key="1">
    <source>
        <dbReference type="ARBA" id="ARBA00022801"/>
    </source>
</evidence>
<gene>
    <name evidence="3" type="ORF">FKG94_04920</name>
</gene>
<dbReference type="GO" id="GO:0016787">
    <property type="term" value="F:hydrolase activity"/>
    <property type="evidence" value="ECO:0007669"/>
    <property type="project" value="UniProtKB-KW"/>
</dbReference>
<evidence type="ECO:0000313" key="3">
    <source>
        <dbReference type="EMBL" id="TQV84307.1"/>
    </source>
</evidence>
<evidence type="ECO:0000313" key="4">
    <source>
        <dbReference type="Proteomes" id="UP000319732"/>
    </source>
</evidence>
<reference evidence="3 4" key="1">
    <citation type="submission" date="2019-06" db="EMBL/GenBank/DDBJ databases">
        <title>Whole genome sequence for Cellvibrionaceae sp. R142.</title>
        <authorList>
            <person name="Wang G."/>
        </authorList>
    </citation>
    <scope>NUCLEOTIDE SEQUENCE [LARGE SCALE GENOMIC DNA]</scope>
    <source>
        <strain evidence="3 4">R142</strain>
    </source>
</reference>
<dbReference type="PANTHER" id="PTHR43329">
    <property type="entry name" value="EPOXIDE HYDROLASE"/>
    <property type="match status" value="1"/>
</dbReference>
<accession>A0A545U493</accession>
<dbReference type="PRINTS" id="PR00412">
    <property type="entry name" value="EPOXHYDRLASE"/>
</dbReference>
<dbReference type="AlphaFoldDB" id="A0A545U493"/>
<comment type="caution">
    <text evidence="3">The sequence shown here is derived from an EMBL/GenBank/DDBJ whole genome shotgun (WGS) entry which is preliminary data.</text>
</comment>
<dbReference type="OrthoDB" id="9780765at2"/>
<dbReference type="SUPFAM" id="SSF53474">
    <property type="entry name" value="alpha/beta-Hydrolases"/>
    <property type="match status" value="1"/>
</dbReference>
<dbReference type="Gene3D" id="3.40.50.1820">
    <property type="entry name" value="alpha/beta hydrolase"/>
    <property type="match status" value="1"/>
</dbReference>
<dbReference type="InterPro" id="IPR000639">
    <property type="entry name" value="Epox_hydrolase-like"/>
</dbReference>
<evidence type="ECO:0000259" key="2">
    <source>
        <dbReference type="Pfam" id="PF00561"/>
    </source>
</evidence>
<organism evidence="3 4">
    <name type="scientific">Exilibacterium tricleocarpae</name>
    <dbReference type="NCBI Taxonomy" id="2591008"/>
    <lineage>
        <taxon>Bacteria</taxon>
        <taxon>Pseudomonadati</taxon>
        <taxon>Pseudomonadota</taxon>
        <taxon>Gammaproteobacteria</taxon>
        <taxon>Cellvibrionales</taxon>
        <taxon>Cellvibrionaceae</taxon>
        <taxon>Exilibacterium</taxon>
    </lineage>
</organism>
<dbReference type="Proteomes" id="UP000319732">
    <property type="component" value="Unassembled WGS sequence"/>
</dbReference>
<dbReference type="Pfam" id="PF00561">
    <property type="entry name" value="Abhydrolase_1"/>
    <property type="match status" value="1"/>
</dbReference>
<dbReference type="EMBL" id="VHSG01000006">
    <property type="protein sequence ID" value="TQV84307.1"/>
    <property type="molecule type" value="Genomic_DNA"/>
</dbReference>